<comment type="caution">
    <text evidence="3">The sequence shown here is derived from an EMBL/GenBank/DDBJ whole genome shotgun (WGS) entry which is preliminary data.</text>
</comment>
<dbReference type="PANTHER" id="PTHR37951:SF1">
    <property type="entry name" value="TYPE VI SECRETION SYSTEM COMPONENT TSSA1"/>
    <property type="match status" value="1"/>
</dbReference>
<dbReference type="Proteomes" id="UP001239680">
    <property type="component" value="Unassembled WGS sequence"/>
</dbReference>
<evidence type="ECO:0000313" key="3">
    <source>
        <dbReference type="EMBL" id="MDQ2065688.1"/>
    </source>
</evidence>
<evidence type="ECO:0000313" key="4">
    <source>
        <dbReference type="Proteomes" id="UP001239680"/>
    </source>
</evidence>
<feature type="domain" description="ImpA N-terminal" evidence="2">
    <location>
        <begin position="12"/>
        <end position="136"/>
    </location>
</feature>
<evidence type="ECO:0000256" key="1">
    <source>
        <dbReference type="SAM" id="MobiDB-lite"/>
    </source>
</evidence>
<protein>
    <submittedName>
        <fullName evidence="3">Type VI secretion system ImpA family N-terminal domain-containing protein</fullName>
    </submittedName>
</protein>
<dbReference type="EMBL" id="JAVDBT010000004">
    <property type="protein sequence ID" value="MDQ2065688.1"/>
    <property type="molecule type" value="Genomic_DNA"/>
</dbReference>
<name>A0ABU0VVI0_9RHOB</name>
<dbReference type="Pfam" id="PF06812">
    <property type="entry name" value="ImpA_N"/>
    <property type="match status" value="1"/>
</dbReference>
<accession>A0ABU0VVI0</accession>
<dbReference type="InterPro" id="IPR010657">
    <property type="entry name" value="ImpA_N"/>
</dbReference>
<reference evidence="3 4" key="1">
    <citation type="submission" date="2023-08" db="EMBL/GenBank/DDBJ databases">
        <title>Characterization of two Paracoccaceae strains isolated from Phycosphere and proposal of Xinfangfangia lacusdiani sp. nov.</title>
        <authorList>
            <person name="Deng Y."/>
            <person name="Zhang Y.Q."/>
        </authorList>
    </citation>
    <scope>NUCLEOTIDE SEQUENCE [LARGE SCALE GENOMIC DNA]</scope>
    <source>
        <strain evidence="3 4">CPCC 101601</strain>
    </source>
</reference>
<gene>
    <name evidence="3" type="ORF">Q9295_04840</name>
</gene>
<dbReference type="InterPro" id="IPR017740">
    <property type="entry name" value="TssA-like"/>
</dbReference>
<dbReference type="RefSeq" id="WP_306679382.1">
    <property type="nucleotide sequence ID" value="NZ_JAVDBT010000004.1"/>
</dbReference>
<keyword evidence="4" id="KW-1185">Reference proteome</keyword>
<proteinExistence type="predicted"/>
<dbReference type="PANTHER" id="PTHR37951">
    <property type="entry name" value="CYTOPLASMIC PROTEIN-RELATED"/>
    <property type="match status" value="1"/>
</dbReference>
<evidence type="ECO:0000259" key="2">
    <source>
        <dbReference type="Pfam" id="PF06812"/>
    </source>
</evidence>
<organism evidence="3 4">
    <name type="scientific">Pseudogemmobacter lacusdianii</name>
    <dbReference type="NCBI Taxonomy" id="3069608"/>
    <lineage>
        <taxon>Bacteria</taxon>
        <taxon>Pseudomonadati</taxon>
        <taxon>Pseudomonadota</taxon>
        <taxon>Alphaproteobacteria</taxon>
        <taxon>Rhodobacterales</taxon>
        <taxon>Paracoccaceae</taxon>
        <taxon>Pseudogemmobacter</taxon>
    </lineage>
</organism>
<feature type="region of interest" description="Disordered" evidence="1">
    <location>
        <begin position="275"/>
        <end position="309"/>
    </location>
</feature>
<feature type="compositionally biased region" description="Low complexity" evidence="1">
    <location>
        <begin position="275"/>
        <end position="306"/>
    </location>
</feature>
<sequence length="380" mass="40383">MDIAPFLHVADPSSPSGLDLRNDARFHAIDHSLQAANRAARLQMLSKGGTGAVELDWSALEDEVTALAQTGRDLRLLVVLTRLWTNQHGLAGVASGLNLIAQTLEAHWPTLHPNLRPSPSPREAALRRINALHQLENPDGGVLGDLEFVTLLSPRGLGPMTGGDLAAAALNRSAFLVEAPKGLGEKELADLAVAHEARLNRVTAGCRATAAERPEEMAALRQSLADAQAALAAVEAALAPHVTENDMAVRFEALSKFLARIGQALDATAAPQAAASPAASPAEEPLAMSLAPSAAAPAPAPAGLPGQVNSRRDVERMLDLIIDFYERTEPSSPLPHLARRMRKMVAMNFMQLMEEIAPSGLKEFRSVAGVFEDKNKSGRE</sequence>